<keyword evidence="6" id="KW-0812">Transmembrane</keyword>
<evidence type="ECO:0000313" key="7">
    <source>
        <dbReference type="Proteomes" id="UP000050795"/>
    </source>
</evidence>
<reference evidence="7" key="1">
    <citation type="submission" date="2022-06" db="EMBL/GenBank/DDBJ databases">
        <authorList>
            <person name="Berger JAMES D."/>
            <person name="Berger JAMES D."/>
        </authorList>
    </citation>
    <scope>NUCLEOTIDE SEQUENCE [LARGE SCALE GENOMIC DNA]</scope>
</reference>
<keyword evidence="7" id="KW-1185">Reference proteome</keyword>
<dbReference type="Proteomes" id="UP000050795">
    <property type="component" value="Unassembled WGS sequence"/>
</dbReference>
<dbReference type="GO" id="GO:0016787">
    <property type="term" value="F:hydrolase activity"/>
    <property type="evidence" value="ECO:0007669"/>
    <property type="project" value="UniProtKB-KW"/>
</dbReference>
<evidence type="ECO:0000256" key="1">
    <source>
        <dbReference type="ARBA" id="ARBA00009283"/>
    </source>
</evidence>
<keyword evidence="2 5" id="KW-0378">Hydrolase</keyword>
<dbReference type="WBParaSite" id="TREG1_27620.5">
    <property type="protein sequence ID" value="TREG1_27620.5"/>
    <property type="gene ID" value="TREG1_27620"/>
</dbReference>
<name>A0AA85JFU3_TRIRE</name>
<reference evidence="8" key="2">
    <citation type="submission" date="2023-11" db="UniProtKB">
        <authorList>
            <consortium name="WormBaseParasite"/>
        </authorList>
    </citation>
    <scope>IDENTIFICATION</scope>
</reference>
<accession>A0AA85JFU3</accession>
<protein>
    <submittedName>
        <fullName evidence="8">Uncharacterized protein</fullName>
    </submittedName>
</protein>
<organism evidence="7 8">
    <name type="scientific">Trichobilharzia regenti</name>
    <name type="common">Nasal bird schistosome</name>
    <dbReference type="NCBI Taxonomy" id="157069"/>
    <lineage>
        <taxon>Eukaryota</taxon>
        <taxon>Metazoa</taxon>
        <taxon>Spiralia</taxon>
        <taxon>Lophotrochozoa</taxon>
        <taxon>Platyhelminthes</taxon>
        <taxon>Trematoda</taxon>
        <taxon>Digenea</taxon>
        <taxon>Strigeidida</taxon>
        <taxon>Schistosomatoidea</taxon>
        <taxon>Schistosomatidae</taxon>
        <taxon>Trichobilharzia</taxon>
    </lineage>
</organism>
<keyword evidence="6" id="KW-0472">Membrane</keyword>
<dbReference type="PROSITE" id="PS00018">
    <property type="entry name" value="EF_HAND_1"/>
    <property type="match status" value="1"/>
</dbReference>
<dbReference type="Pfam" id="PF01150">
    <property type="entry name" value="GDA1_CD39"/>
    <property type="match status" value="1"/>
</dbReference>
<evidence type="ECO:0000313" key="8">
    <source>
        <dbReference type="WBParaSite" id="TREG1_27620.5"/>
    </source>
</evidence>
<dbReference type="PANTHER" id="PTHR11782:SF127">
    <property type="entry name" value="NTPASE, ISOFORM F"/>
    <property type="match status" value="1"/>
</dbReference>
<keyword evidence="6" id="KW-1133">Transmembrane helix</keyword>
<evidence type="ECO:0000256" key="2">
    <source>
        <dbReference type="ARBA" id="ARBA00022801"/>
    </source>
</evidence>
<dbReference type="PROSITE" id="PS01238">
    <property type="entry name" value="GDA1_CD39_NTPASE"/>
    <property type="match status" value="1"/>
</dbReference>
<dbReference type="GO" id="GO:0005524">
    <property type="term" value="F:ATP binding"/>
    <property type="evidence" value="ECO:0007669"/>
    <property type="project" value="UniProtKB-KW"/>
</dbReference>
<dbReference type="InterPro" id="IPR018247">
    <property type="entry name" value="EF_Hand_1_Ca_BS"/>
</dbReference>
<dbReference type="CDD" id="cd24046">
    <property type="entry name" value="ASKHA_NBD_NTPDase5-like"/>
    <property type="match status" value="1"/>
</dbReference>
<dbReference type="PANTHER" id="PTHR11782">
    <property type="entry name" value="ADENOSINE/GUANOSINE DIPHOSPHATASE"/>
    <property type="match status" value="1"/>
</dbReference>
<evidence type="ECO:0000256" key="6">
    <source>
        <dbReference type="SAM" id="Phobius"/>
    </source>
</evidence>
<evidence type="ECO:0000256" key="5">
    <source>
        <dbReference type="RuleBase" id="RU003833"/>
    </source>
</evidence>
<dbReference type="AlphaFoldDB" id="A0AA85JFU3"/>
<dbReference type="Gene3D" id="3.30.420.150">
    <property type="entry name" value="Exopolyphosphatase. Domain 2"/>
    <property type="match status" value="1"/>
</dbReference>
<feature type="active site" description="Proton acceptor" evidence="3">
    <location>
        <position position="269"/>
    </location>
</feature>
<sequence>MSGAGTAGDASPAASVPFSYTERDNYNNSDKLPMIPIINYQRLYVGLRRPSYSRSSYHQILRNILYVCISLTLILFVWLAFYISDSSWISMILQNHNNTNNKKIIDHISTYPRDHMQSVVYRKNIAAIPTTAISNNVVSSYHVYGVVFDAGSTGSRVHIFKLLYNPLDHIKPYTLIDDIFDQVKPGLSAYAEKPDDAANSLIKLINTAEKSLPSGTCHNTPVMLRATAGLRLLSVVKAENILKAVRSRLSKTCFKQLSNAVTIMDGFYEGLYLWITLNFLNDRLSQRKMKVTFTGDDKQSSLVQQQTTIGTLDLGGGSTQITFIPTELNTIKNSPIGYITNFSPNGKENKDFQEKIYSHSYLGLGLMSARYSMLHTATSYVNVQSSQPPDGKKQLFYPCWPNNMTLTWNHAGYDWEIKQMNQSVVMTPHLLSSLMMTKSSDKHISGELINNSYSSVCYSLALSVLQNPVEGDGNTTRYPPNNFIVHQPDEVKTLEFYAFSYYFDLAVSAGLIDEDNGGFLTVGDFYKAAKHVCQNPDPKKPFDCMDLNFVTALLHNGYGFPWDKKIGFFRKVKSFEINWSLGALFSEMYN</sequence>
<feature type="transmembrane region" description="Helical" evidence="6">
    <location>
        <begin position="64"/>
        <end position="83"/>
    </location>
</feature>
<comment type="similarity">
    <text evidence="1 5">Belongs to the GDA1/CD39 NTPase family.</text>
</comment>
<keyword evidence="4" id="KW-0067">ATP-binding</keyword>
<evidence type="ECO:0000256" key="3">
    <source>
        <dbReference type="PIRSR" id="PIRSR600407-1"/>
    </source>
</evidence>
<keyword evidence="4" id="KW-0547">Nucleotide-binding</keyword>
<dbReference type="Gene3D" id="3.30.420.40">
    <property type="match status" value="1"/>
</dbReference>
<evidence type="ECO:0000256" key="4">
    <source>
        <dbReference type="PIRSR" id="PIRSR600407-2"/>
    </source>
</evidence>
<feature type="binding site" evidence="4">
    <location>
        <begin position="316"/>
        <end position="320"/>
    </location>
    <ligand>
        <name>ATP</name>
        <dbReference type="ChEBI" id="CHEBI:30616"/>
    </ligand>
</feature>
<dbReference type="InterPro" id="IPR000407">
    <property type="entry name" value="GDA1_CD39_NTPase"/>
</dbReference>
<proteinExistence type="inferred from homology"/>